<dbReference type="EMBL" id="JAJGMW010000020">
    <property type="protein sequence ID" value="MCC4213894.1"/>
    <property type="molecule type" value="Genomic_DNA"/>
</dbReference>
<dbReference type="PROSITE" id="PS51257">
    <property type="entry name" value="PROKAR_LIPOPROTEIN"/>
    <property type="match status" value="1"/>
</dbReference>
<dbReference type="InterPro" id="IPR011990">
    <property type="entry name" value="TPR-like_helical_dom_sf"/>
</dbReference>
<name>A0ABS8GVE7_9FLAO</name>
<dbReference type="CDD" id="cd02966">
    <property type="entry name" value="TlpA_like_family"/>
    <property type="match status" value="1"/>
</dbReference>
<dbReference type="Pfam" id="PF00578">
    <property type="entry name" value="AhpC-TSA"/>
    <property type="match status" value="1"/>
</dbReference>
<dbReference type="InterPro" id="IPR017937">
    <property type="entry name" value="Thioredoxin_CS"/>
</dbReference>
<reference evidence="3 4" key="1">
    <citation type="submission" date="2021-11" db="EMBL/GenBank/DDBJ databases">
        <title>Seasonal and diel survey of microbial diversity of the Tyrrhenian coast.</title>
        <authorList>
            <person name="Gattoni G."/>
            <person name="Corral P."/>
        </authorList>
    </citation>
    <scope>NUCLEOTIDE SEQUENCE [LARGE SCALE GENOMIC DNA]</scope>
    <source>
        <strain evidence="3 4">Mr9</strain>
    </source>
</reference>
<dbReference type="InterPro" id="IPR013766">
    <property type="entry name" value="Thioredoxin_domain"/>
</dbReference>
<dbReference type="PANTHER" id="PTHR42852">
    <property type="entry name" value="THIOL:DISULFIDE INTERCHANGE PROTEIN DSBE"/>
    <property type="match status" value="1"/>
</dbReference>
<dbReference type="PROSITE" id="PS00194">
    <property type="entry name" value="THIOREDOXIN_1"/>
    <property type="match status" value="1"/>
</dbReference>
<dbReference type="Proteomes" id="UP001197770">
    <property type="component" value="Unassembled WGS sequence"/>
</dbReference>
<dbReference type="InterPro" id="IPR036249">
    <property type="entry name" value="Thioredoxin-like_sf"/>
</dbReference>
<feature type="domain" description="Thioredoxin" evidence="2">
    <location>
        <begin position="479"/>
        <end position="632"/>
    </location>
</feature>
<dbReference type="PANTHER" id="PTHR42852:SF1">
    <property type="entry name" value="THIOREDOXIN-LIKE PROTEIN YNEN"/>
    <property type="match status" value="1"/>
</dbReference>
<dbReference type="RefSeq" id="WP_228230966.1">
    <property type="nucleotide sequence ID" value="NZ_JAJGMW010000020.1"/>
</dbReference>
<evidence type="ECO:0000313" key="3">
    <source>
        <dbReference type="EMBL" id="MCC4213894.1"/>
    </source>
</evidence>
<proteinExistence type="predicted"/>
<evidence type="ECO:0000313" key="4">
    <source>
        <dbReference type="Proteomes" id="UP001197770"/>
    </source>
</evidence>
<evidence type="ECO:0000259" key="2">
    <source>
        <dbReference type="PROSITE" id="PS51352"/>
    </source>
</evidence>
<dbReference type="InterPro" id="IPR050553">
    <property type="entry name" value="Thioredoxin_ResA/DsbE_sf"/>
</dbReference>
<evidence type="ECO:0000256" key="1">
    <source>
        <dbReference type="ARBA" id="ARBA00023284"/>
    </source>
</evidence>
<dbReference type="Gene3D" id="1.25.40.10">
    <property type="entry name" value="Tetratricopeptide repeat domain"/>
    <property type="match status" value="1"/>
</dbReference>
<keyword evidence="4" id="KW-1185">Reference proteome</keyword>
<dbReference type="SUPFAM" id="SSF52833">
    <property type="entry name" value="Thioredoxin-like"/>
    <property type="match status" value="1"/>
</dbReference>
<dbReference type="Gene3D" id="3.40.30.10">
    <property type="entry name" value="Glutaredoxin"/>
    <property type="match status" value="1"/>
</dbReference>
<accession>A0ABS8GVE7</accession>
<organism evidence="3 4">
    <name type="scientific">Leeuwenhoekiella parthenopeia</name>
    <dbReference type="NCBI Taxonomy" id="2890320"/>
    <lineage>
        <taxon>Bacteria</taxon>
        <taxon>Pseudomonadati</taxon>
        <taxon>Bacteroidota</taxon>
        <taxon>Flavobacteriia</taxon>
        <taxon>Flavobacteriales</taxon>
        <taxon>Flavobacteriaceae</taxon>
        <taxon>Leeuwenhoekiella</taxon>
    </lineage>
</organism>
<dbReference type="PROSITE" id="PS51352">
    <property type="entry name" value="THIOREDOXIN_2"/>
    <property type="match status" value="1"/>
</dbReference>
<gene>
    <name evidence="3" type="ORF">LLW17_14280</name>
</gene>
<keyword evidence="1" id="KW-0676">Redox-active center</keyword>
<comment type="caution">
    <text evidence="3">The sequence shown here is derived from an EMBL/GenBank/DDBJ whole genome shotgun (WGS) entry which is preliminary data.</text>
</comment>
<dbReference type="InterPro" id="IPR000866">
    <property type="entry name" value="AhpC/TSA"/>
</dbReference>
<sequence>MNYLRISALALTTLAVLSCTDEPEKTPLTMGNLELSESKPMPGDSLSLWYTPEQTEDSLDIEAFYAYTVNTKSYPQDIDLVKDGERYKGSIAIPDSAQGLIFNFKNGKDYDSNEEQGYTLSLYNEAGVPVAGSEAGIAFYKLAQGSYYGMKTTPDSTLAAINRALEKNPELKNDWFTIQMQVMNQVDAKAAGVKLDEELAAYSQKQELTKEEYQNLITIHQIKRDQPKTDSIQAIFIEKYPKSQIAQNAYVSKMRGAQTPEEKLAVLEEFNEKIGTEGTQKNFLYRSLADAYLNAGDTENFKKYMEMAGDDLSKASTLNNIAWGYAESGENLALAEELSKKSLAIIETEKSKKPEYYTARQYANNMKSTRAMYSDTYALILFKQGKVKEAIAVQEDAVADGAAPDVSERYIQFLAADEQYDKVFEKASELVKEGNATTKTKEYLATAYAKTEQEEDFKSYLSSLEQVAQDKALAELKKEMLDEEAPQFRLKNLEGEEIALADLKGKTVVLDFWATWCGPCKVSFPGMQKAVTKYADNKNVEFLFIDTWESTSGEAREKGVSDFIKQNNYTFNVLMDTPEEEGSRKYDVVSAYEVDGIPTKFVVGPDGKIKFKAVGFDGNTDGLVEELDMMIALAAGQ</sequence>
<protein>
    <submittedName>
        <fullName evidence="3">TlpA family protein disulfide reductase</fullName>
    </submittedName>
</protein>